<dbReference type="InterPro" id="IPR024743">
    <property type="entry name" value="Dynein_HC_stalk"/>
</dbReference>
<dbReference type="InterPro" id="IPR043157">
    <property type="entry name" value="Dynein_AAA1S"/>
</dbReference>
<dbReference type="InterPro" id="IPR042222">
    <property type="entry name" value="Dynein_2_N"/>
</dbReference>
<dbReference type="InterPro" id="IPR003593">
    <property type="entry name" value="AAA+_ATPase"/>
</dbReference>
<dbReference type="InterPro" id="IPR035699">
    <property type="entry name" value="AAA_6"/>
</dbReference>
<dbReference type="Pfam" id="PF22597">
    <property type="entry name" value="DYN_lid"/>
    <property type="match status" value="1"/>
</dbReference>
<dbReference type="Pfam" id="PF08385">
    <property type="entry name" value="DHC_N1"/>
    <property type="match status" value="1"/>
</dbReference>
<evidence type="ECO:0000256" key="15">
    <source>
        <dbReference type="SAM" id="Coils"/>
    </source>
</evidence>
<keyword evidence="7" id="KW-0677">Repeat</keyword>
<dbReference type="FunFam" id="3.10.490.20:FF:000004">
    <property type="entry name" value="Cytoplasmic dynein heavy chain 2"/>
    <property type="match status" value="1"/>
</dbReference>
<comment type="subunit">
    <text evidence="3">Consists of at least two heavy chains and a number of intermediate and light chains.</text>
</comment>
<dbReference type="SUPFAM" id="SSF52540">
    <property type="entry name" value="P-loop containing nucleoside triphosphate hydrolases"/>
    <property type="match status" value="4"/>
</dbReference>
<keyword evidence="6" id="KW-0493">Microtubule</keyword>
<name>A0A9W8BA36_9FUNG</name>
<evidence type="ECO:0000313" key="18">
    <source>
        <dbReference type="Proteomes" id="UP001151582"/>
    </source>
</evidence>
<keyword evidence="18" id="KW-1185">Reference proteome</keyword>
<dbReference type="Pfam" id="PF12780">
    <property type="entry name" value="AAA_8"/>
    <property type="match status" value="1"/>
</dbReference>
<evidence type="ECO:0000256" key="13">
    <source>
        <dbReference type="ARBA" id="ARBA00023212"/>
    </source>
</evidence>
<evidence type="ECO:0000256" key="11">
    <source>
        <dbReference type="ARBA" id="ARBA00023054"/>
    </source>
</evidence>
<dbReference type="InterPro" id="IPR042228">
    <property type="entry name" value="Dynein_linker_3"/>
</dbReference>
<evidence type="ECO:0000256" key="2">
    <source>
        <dbReference type="ARBA" id="ARBA00008887"/>
    </source>
</evidence>
<evidence type="ECO:0000259" key="16">
    <source>
        <dbReference type="SMART" id="SM00382"/>
    </source>
</evidence>
<dbReference type="InterPro" id="IPR024317">
    <property type="entry name" value="Dynein_heavy_chain_D4_dom"/>
</dbReference>
<dbReference type="Gene3D" id="6.10.140.1060">
    <property type="match status" value="1"/>
</dbReference>
<dbReference type="Pfam" id="PF12775">
    <property type="entry name" value="AAA_7"/>
    <property type="match status" value="1"/>
</dbReference>
<dbReference type="FunFam" id="1.10.8.710:FF:000005">
    <property type="entry name" value="Cytoplasmic dynein heavy chain 1"/>
    <property type="match status" value="1"/>
</dbReference>
<dbReference type="GO" id="GO:0005524">
    <property type="term" value="F:ATP binding"/>
    <property type="evidence" value="ECO:0007669"/>
    <property type="project" value="UniProtKB-KW"/>
</dbReference>
<dbReference type="FunFam" id="1.20.1270.280:FF:000004">
    <property type="entry name" value="Cytoplasmic dynein heavy chain 2"/>
    <property type="match status" value="1"/>
</dbReference>
<dbReference type="InterPro" id="IPR042219">
    <property type="entry name" value="AAA_lid_11_sf"/>
</dbReference>
<dbReference type="InterPro" id="IPR041658">
    <property type="entry name" value="AAA_lid_11"/>
</dbReference>
<dbReference type="Pfam" id="PF03028">
    <property type="entry name" value="Dynein_heavy"/>
    <property type="match status" value="1"/>
</dbReference>
<dbReference type="InterPro" id="IPR043160">
    <property type="entry name" value="Dynein_C_barrel"/>
</dbReference>
<dbReference type="FunFam" id="3.40.50.300:FF:000373">
    <property type="entry name" value="Cytoplasmic dynein heavy chain 2"/>
    <property type="match status" value="1"/>
</dbReference>
<evidence type="ECO:0000256" key="9">
    <source>
        <dbReference type="ARBA" id="ARBA00022840"/>
    </source>
</evidence>
<evidence type="ECO:0000256" key="3">
    <source>
        <dbReference type="ARBA" id="ARBA00011655"/>
    </source>
</evidence>
<evidence type="ECO:0000256" key="14">
    <source>
        <dbReference type="ARBA" id="ARBA00033439"/>
    </source>
</evidence>
<keyword evidence="9" id="KW-0067">ATP-binding</keyword>
<evidence type="ECO:0000256" key="4">
    <source>
        <dbReference type="ARBA" id="ARBA00022197"/>
    </source>
</evidence>
<dbReference type="InterPro" id="IPR013594">
    <property type="entry name" value="Dynein_heavy_tail"/>
</dbReference>
<dbReference type="Gene3D" id="1.10.472.130">
    <property type="match status" value="1"/>
</dbReference>
<dbReference type="FunFam" id="1.20.58.1120:FF:000003">
    <property type="entry name" value="Cytoplasmic dynein heavy chain 1"/>
    <property type="match status" value="1"/>
</dbReference>
<reference evidence="17" key="1">
    <citation type="submission" date="2022-07" db="EMBL/GenBank/DDBJ databases">
        <title>Phylogenomic reconstructions and comparative analyses of Kickxellomycotina fungi.</title>
        <authorList>
            <person name="Reynolds N.K."/>
            <person name="Stajich J.E."/>
            <person name="Barry K."/>
            <person name="Grigoriev I.V."/>
            <person name="Crous P."/>
            <person name="Smith M.E."/>
        </authorList>
    </citation>
    <scope>NUCLEOTIDE SEQUENCE</scope>
    <source>
        <strain evidence="17">RSA 567</strain>
    </source>
</reference>
<dbReference type="InterPro" id="IPR026983">
    <property type="entry name" value="DHC"/>
</dbReference>
<feature type="coiled-coil region" evidence="15">
    <location>
        <begin position="3319"/>
        <end position="3346"/>
    </location>
</feature>
<keyword evidence="12" id="KW-0505">Motor protein</keyword>
<dbReference type="InterPro" id="IPR027417">
    <property type="entry name" value="P-loop_NTPase"/>
</dbReference>
<dbReference type="Pfam" id="PF12777">
    <property type="entry name" value="MT"/>
    <property type="match status" value="1"/>
</dbReference>
<dbReference type="Gene3D" id="1.20.140.100">
    <property type="entry name" value="Dynein heavy chain, N-terminal domain 2"/>
    <property type="match status" value="1"/>
</dbReference>
<dbReference type="FunFam" id="1.10.8.720:FF:000003">
    <property type="entry name" value="Cytoplasmic dynein heavy chain 2"/>
    <property type="match status" value="1"/>
</dbReference>
<organism evidence="17 18">
    <name type="scientific">Dimargaris verticillata</name>
    <dbReference type="NCBI Taxonomy" id="2761393"/>
    <lineage>
        <taxon>Eukaryota</taxon>
        <taxon>Fungi</taxon>
        <taxon>Fungi incertae sedis</taxon>
        <taxon>Zoopagomycota</taxon>
        <taxon>Kickxellomycotina</taxon>
        <taxon>Dimargaritomycetes</taxon>
        <taxon>Dimargaritales</taxon>
        <taxon>Dimargaritaceae</taxon>
        <taxon>Dimargaris</taxon>
    </lineage>
</organism>
<dbReference type="EMBL" id="JANBQB010000016">
    <property type="protein sequence ID" value="KAJ1984545.1"/>
    <property type="molecule type" value="Genomic_DNA"/>
</dbReference>
<feature type="coiled-coil region" evidence="15">
    <location>
        <begin position="3510"/>
        <end position="3551"/>
    </location>
</feature>
<dbReference type="Gene3D" id="3.10.490.20">
    <property type="match status" value="1"/>
</dbReference>
<dbReference type="InterPro" id="IPR013602">
    <property type="entry name" value="Dynein_heavy_linker"/>
</dbReference>
<dbReference type="FunFam" id="3.40.50.300:FF:000122">
    <property type="entry name" value="Cytoplasmic dynein 1 heavy chain"/>
    <property type="match status" value="1"/>
</dbReference>
<dbReference type="GO" id="GO:0048468">
    <property type="term" value="P:cell development"/>
    <property type="evidence" value="ECO:0007669"/>
    <property type="project" value="UniProtKB-ARBA"/>
</dbReference>
<sequence>MDDSGTAVGGLAMAPTATLGADGEPVTSTVPLYDPNLVKAYILNLLPVLLGSPDAQQEEEEAINMTFAFPDVSEKCRRFANDPQSPVLYVTKELTEVEAASEDAMDSASSSIMYLLSHDISYRPNHIASLALIKRAPVLDASRPIALQVQVMNLPGPAAHRLLSSATPDVTAVATNPYEALHAYIHHAVSPFFNAYTLAKQQLAEAQGPASAGKRDDKDAKMGIPMAKKKFAELELSLLHLQQNVEIPDIALTIHPAIQRAVETCRAEQRRVTVDAVDAGLLTDSQFLNRLQNDVNAWIKEIQKVTKLTRDPASGTASQEINFWLSMERALEKIDEQLKSDEIVLTLEVLKNAKRFHATVSFIADTGLSEGMETVFKYNQLMKDFPLDELLAATDVGKVKNALHLIFGHINKKLKLSPYPIRRALPLVEAISRDLNDQLLKVLGSRRLMSMDYAEFDRVTAGAEQVFATWDDQIKEFTNVAREVTRKRLEKFIPIKINPAHAALQERINFIRQFRLQHEQLHATIVKVMQTSASERSLPAANADAAVAMDIDSGESMGVVSDVDSVDEVKRAYESVKNIEVLDVSSEGTEMWMAAETTYNERVARVENQIISRLRDRLATAKNANEMFRVFSKFNALFVRPKIRGAIQEYQAQLIDNVKDDIRKLHDKFKEQYRHSEAYHMSQLRDIPPISGAIVWARQIERQLATYMRRVEDVLGKGWELYAEGQRLQADSQSFRKKLDTRQIYDAWFADISKRDLAVAGRIFTIARNRAQGNTLQLSINFDAQVITLFKEVRNLQWLGFQVPHTITNIAKDAKRVYPFAVSLIETARTYRQTIHQINRHPEIAPLAAGYITDVHQLIARGIHFRWDYFVNSFDPQAHGGAGMGFASYTSTRLGTLDVGENEHVGFVREFAQVVGLFQEKTDTLIAIYGDILRTIQDIASCSYTRDALAGGIAQIQKLIDQLNLENFANLPSWVQQLDQKLETVLIDRLREAVRTWTAAFQGGPGADGTAASADDTMAFDTKARRKRKLGVGRMGEPEPEATPNTDQATVRPRLDTLVHELCIRNQVMFLDPPLEQARADWYQQLHDWLAVICRLPRIQSSRYEIGLTVRSEGQTNLTYQGLLTQLGDESLVAAYKGIEEKMAEVQAYVQVWLQYQSLWDLAPEFIYGQLGEDLVRWQQILTEIKAARATFDNSDSERAFGPIVIDYDQVQSKVNAKYDAWQREILNKFGYRLGQAMRDFHGAVAKARLDLEQHTVDTASTTDAVTFITFVQELKRKTAQWSLDVNVFRQGQKVLERQRYQFPNDWLYMDQVDGEWSAFSEILARKNNAIQEQIAGLQLKIVAEDRAVEQRIKEVVGDWENNKPVQGDIKPDLATNTLSIYEGRITRLKDEYDQVCRAKEALDLESTANDRLEPVLEELRDLKAVWASLATVWQSIFELKDAPWSTTVPRKVRQRLDTLLASTKQMPTRMRQYAAFEYMQDTLRQYLKANSLLTDLKSDALRERHWRQLFKTLRVEGRIMLSEMTLGQLWDLDLRRNESLVREVITVAQGEMALEEFLRQVRETWTNYVLDLVNYQNKCRLIKGWDELFTKCGENLSALTAMRMSPYYKVFEEEAAGWEDKLNRIHVLFDVWIDVQRQWVYLEGIFTGSADIKHLLPVETSRFQNINAEFLTVMKKVYKSPFVLDVLNIANIQKSLERLADLLHKIQKALGEYLERERSSFPRFYFVGDEDLLEIIGNSKEVGRIQKHFKKMFAGLCFIQLTDDESQIVGMTSREGERVAFHTPISLMEHPKINDWLTLLEREMKHTLALLLTDAVGSLQITFAGDQLVQADFLQWLNQFPAQLVVLAAQVVWSQTVDHALTAMAETGTDGQAPLHHALAMVERGLNVLADTVLTDLETISRKKCEHLITELVHQRDVIRALLRQRVASPRDFAWLHQMRFYFNAGQDNPLERLVIRMANASFYYGFEYLGIADRLVQTPLTDRCYLTLTQALDGRLGGSPFGPAGTGKTESVKALGAQLGRFVLVFCCDENFDFQAMGRIFVGLCQVGAWGCFDEFNRLEERILSAVSQQIQTIQLGLRTTRAESRTEIELVGKTVPVSPDTGVFITMNPGYAGRSNLPDNLKKLFRSIAMTKPDRELIAQVMLYSQGFRTAELLASKVVPLFNLCSEQLSPQPHYDFGLRALKSVLVSAGNLKRDKLQAMRALLETAPASTAETISEGLPEQEILIQSVRETVVPKLVADDIPLLTSLLADVFPGVDYKPVDLVQLRAALASVCQEKNLVPSPRWEEKVIQLYQIQNIHHGLMMVGPSGSGKSKAWQVLLTALERVEQVEGISYVIDPKAISKDDLYGTLDPTTREWTDGLFTHILRKIVDNVRGESAKRHWIIFDGDVDPEWVENLNSVLDDNRLLTLPNGERLGLPPNVRIMFEVETLKYATLATVSRCGMVWFSDDVVSFDMLHHHYLATLRAEPLEDADEGISSTRRAAAAAQAAVSTDDHGVSPILLVQQTCATCLEPFFAPDQLVSKALAYARELNHIMDFTTIRVLATLFSLLNKSVRQILEYNAQHFDFPLAPEQVEQYMTKRLIYGLIWSFAGDAPLDMRIQLSEFIQGVTTIDLPPLGAGLSIIDYDVSLTTGEWVPWQTKVPVVEIETHKVAEADVIIPTVDTVRHEEVLYSWLAEHKPLILCGPPGSGKTMTLFSALRKLPDLEVVGLNFSSATTPELILKTFEQYCEYRKTPNGVVLSPVMIGRWLVVFCDEINLPANDKYGTQRVISYLRQLIESGGYWRAADKQWVRLERIQFVGACNPPTDPGRVPLSHRFLRHAPLVMVDYPGEISLRQIYGTFARAMLKVVPTLRAYAEPLTAAMVELYMASQRRFTPDIQAHYIYSPRELTRWMRGIYEAIKPLDALSVEGLVRVWAHEALRLFQDRLVDPAERQWTDEQIDAIATTHFPTMDTSEALSRPILFSNWLSKFYIPVDRETLRDYVKARLKVFYEEELDVPLVLFNDVLDHVLRIDRVFRQMQGHLLLIGVSGSGKTTLSRFVAWMNGLSVFQIKVHNQYSGDDFDEDLRVVLRRAGCKGEKICFIMDESNVLDSGFLERMNTLLANAEVPGLFEGDEYATLMTQCKEGAQREGLMLDSGEELYKWFTQQVMKNLHVVFTMNPPEGGLASRAATSPALFNRCVLDWFGDWSDQAFFQVGKEFTHTLDLDMQNYAPPNDFPICYRDLPLPITHRDAIVNALVYVHMSLYEVNTKLSKRQGRHNYVTPRHYLDFIQHYVRLFNEKREDLEEQQRHLNMGLDKLHETVTKVEELRQSLAVKKAELTAKVTEADEKLKTMLQKQQDAEKSKAASLEFQQILQVKNVAIEERRAIVMRDLENAEPAVLEAQRSVSGIKKQQLTEVRSMTNPPMAVKMAMESVCHLLGHRFDNWKTVQGIIRRDDFIASIVNFDTDRQMNRALRDQMRRDYLGIPNYNFEQVNRASKACGPLVKWVIAQVNYSEILERVGPLRQEVQTLEMDAEDTRLKAAEIERVVAELEQSIARYKDEYALLISETQMIKSEMERVKSKVDRSVTLLASLSSEKERWEGTSATFEVQMGTIVGDVLLSSAFLAYGGYFDQQYRELLIGKWTSHLFRADIQFKQDISIPEYLSTADDRLAWQANELPADDLCTENAIMLHRFNRYPLIIDPSGQATAFLVNQYKDRKITITSFLDTAFLKNLESALRFGNPLLIQDVENLDPILNPILNKELRRTGGRVLIRLGGQDIDFSPSFTLFLTTRDPSVNFPPDICSRVTFVNFTVTRGSLQSQCLNRVLKVERPDTDRKRTDLVKLQGEFRLRLRHLEKSLLQALSTSKGNILDDDNVITTLETLKTEAADVSRKVEETDAVMQEIEYVLAVYTPLAQACSAIFFTLEQLNLVHHFYQFSLDFFYDIFHFVLSQKNPRLKGVTDADQRLRILHTDLFSVTFQRASGSLLHDDHLTLLMLLGVIKWRSLADSAQPLGPHQTVLPALNDTEYNFLLDGADMGALLQRNGGPAATFDPATLPAEVRACISDTAITQLKQLLTLPTSGALLDHMQQAPHQWVELLQTTRESPEVVPRFWADQPSDPWTLVDYLRSLLVTKCLRPDLILATATRFVEELFDPQLVNGTGVDLARIVQTEVTASTPVALCSVPGHDASYLVDSLSADLNTRCHSVAMGSIEGYTLADQAIAQAIKSGTWVLLKNVHLAASWLHQLEKKLYGLRPHPSFRLFLTMETNPKVPVNLLRLSRVLMFEPPPGIKANLQQSLQSIPAKRLAKGPTERTRLYFLLAWLHAVVIERLRYAPLGWTKVYEFNDADQNCGLATIDAWLDSVGQGRANVAPDKIPWNAIKSLLIESVYGGRIDNEFDQQLLESFVEALFQPRSFDLQFALVPGQTDRNAMDVDGGAAASGSLLIPEGTKAEHFFQWVEQLPEHEPPTWLGLPSNAEKLLLEAKGQKLLSKVRKMKSLTDDEDAAYTQETSAPDATLANPDAAQQPAWMRAIATTTATWLGVLPTTLIAMAKDADRMASPLYRVFHRENQIGRSLLSVVRQDLADLQQVCDGTLKQTNHLRMLLDCFNKGNPPAHWLRYKVPADFSLTQWLGDFQQRLAQLDTIANAAGTTAAGLDDLPIWFGGLFYPEAYITATRQAVAQRHNWSLEQLDMELDLGSSDGVDAFKITDLRIEGGTWQANALQLSPVATRLPLSQIRWIHRATAAADAADEPPRTRLPVYLNSDRCELLFAAPIQVCAQDQQLIAQRGVAVIAGL</sequence>
<dbReference type="FunFam" id="3.40.50.300:FF:000071">
    <property type="entry name" value="Cytoplasmic dynein heavy chain 1"/>
    <property type="match status" value="1"/>
</dbReference>
<evidence type="ECO:0000256" key="12">
    <source>
        <dbReference type="ARBA" id="ARBA00023175"/>
    </source>
</evidence>
<dbReference type="Pfam" id="PF12781">
    <property type="entry name" value="AAA_9"/>
    <property type="match status" value="1"/>
</dbReference>
<feature type="coiled-coil region" evidence="15">
    <location>
        <begin position="1690"/>
        <end position="1717"/>
    </location>
</feature>
<dbReference type="Gene3D" id="1.20.920.20">
    <property type="match status" value="2"/>
</dbReference>
<dbReference type="FunFam" id="1.20.920.20:FF:000002">
    <property type="entry name" value="Cytoplasmic dynein 1 heavy chain"/>
    <property type="match status" value="1"/>
</dbReference>
<dbReference type="CDD" id="cd00009">
    <property type="entry name" value="AAA"/>
    <property type="match status" value="2"/>
</dbReference>
<dbReference type="Pfam" id="PF18198">
    <property type="entry name" value="AAA_lid_11"/>
    <property type="match status" value="1"/>
</dbReference>
<evidence type="ECO:0000256" key="5">
    <source>
        <dbReference type="ARBA" id="ARBA00022490"/>
    </source>
</evidence>
<feature type="domain" description="AAA+ ATPase" evidence="16">
    <location>
        <begin position="2680"/>
        <end position="2830"/>
    </location>
</feature>
<dbReference type="Gene3D" id="1.20.58.1120">
    <property type="match status" value="1"/>
</dbReference>
<dbReference type="FunFam" id="3.20.180.20:FF:000002">
    <property type="entry name" value="Cytoplasmic dynein heavy chain 1"/>
    <property type="match status" value="1"/>
</dbReference>
<dbReference type="Pfam" id="PF17852">
    <property type="entry name" value="Dynein_AAA_lid"/>
    <property type="match status" value="1"/>
</dbReference>
<dbReference type="Gene3D" id="1.10.8.710">
    <property type="match status" value="1"/>
</dbReference>
<dbReference type="GO" id="GO:0003006">
    <property type="term" value="P:developmental process involved in reproduction"/>
    <property type="evidence" value="ECO:0007669"/>
    <property type="project" value="UniProtKB-ARBA"/>
</dbReference>
<dbReference type="InterPro" id="IPR041228">
    <property type="entry name" value="Dynein_C"/>
</dbReference>
<dbReference type="Gene3D" id="1.10.8.720">
    <property type="entry name" value="Region D6 of dynein motor"/>
    <property type="match status" value="1"/>
</dbReference>
<dbReference type="FunFam" id="1.10.8.1220:FF:000002">
    <property type="entry name" value="cytoplasmic dynein 1 heavy chain 1-like"/>
    <property type="match status" value="1"/>
</dbReference>
<dbReference type="PANTHER" id="PTHR46532:SF4">
    <property type="entry name" value="AAA+ ATPASE DOMAIN-CONTAINING PROTEIN"/>
    <property type="match status" value="1"/>
</dbReference>
<dbReference type="FunFam" id="3.40.50.300:FF:000075">
    <property type="entry name" value="Dynein heavy chain, cytoplasmic"/>
    <property type="match status" value="1"/>
</dbReference>
<gene>
    <name evidence="17" type="primary">DYN1</name>
    <name evidence="17" type="ORF">H4R34_000580</name>
</gene>
<dbReference type="GO" id="GO:0005858">
    <property type="term" value="C:axonemal dynein complex"/>
    <property type="evidence" value="ECO:0007669"/>
    <property type="project" value="TreeGrafter"/>
</dbReference>
<dbReference type="Pfam" id="PF08393">
    <property type="entry name" value="DHC_N2"/>
    <property type="match status" value="1"/>
</dbReference>
<dbReference type="FunFam" id="1.20.920.30:FF:000001">
    <property type="entry name" value="Cytoplasmic dynein heavy chain 1"/>
    <property type="match status" value="1"/>
</dbReference>
<protein>
    <recommendedName>
        <fullName evidence="4">Dynein heavy chain, cytoplasmic</fullName>
    </recommendedName>
    <alternativeName>
        <fullName evidence="14">Dynein heavy chain, cytosolic</fullName>
    </alternativeName>
</protein>
<dbReference type="GO" id="GO:0045505">
    <property type="term" value="F:dynein intermediate chain binding"/>
    <property type="evidence" value="ECO:0007669"/>
    <property type="project" value="InterPro"/>
</dbReference>
<evidence type="ECO:0000256" key="7">
    <source>
        <dbReference type="ARBA" id="ARBA00022737"/>
    </source>
</evidence>
<dbReference type="GO" id="GO:0007097">
    <property type="term" value="P:nuclear migration"/>
    <property type="evidence" value="ECO:0007669"/>
    <property type="project" value="UniProtKB-ARBA"/>
</dbReference>
<dbReference type="InterPro" id="IPR041466">
    <property type="entry name" value="Dynein_AAA5_ext"/>
</dbReference>
<dbReference type="InterPro" id="IPR054354">
    <property type="entry name" value="DYNC2H1-like_lid"/>
</dbReference>
<dbReference type="Pfam" id="PF18199">
    <property type="entry name" value="Dynein_C"/>
    <property type="match status" value="1"/>
</dbReference>
<evidence type="ECO:0000256" key="6">
    <source>
        <dbReference type="ARBA" id="ARBA00022701"/>
    </source>
</evidence>
<keyword evidence="13" id="KW-0206">Cytoskeleton</keyword>
<dbReference type="SMART" id="SM00382">
    <property type="entry name" value="AAA"/>
    <property type="match status" value="3"/>
</dbReference>
<comment type="caution">
    <text evidence="17">The sequence shown here is derived from an EMBL/GenBank/DDBJ whole genome shotgun (WGS) entry which is preliminary data.</text>
</comment>
<dbReference type="Proteomes" id="UP001151582">
    <property type="component" value="Unassembled WGS sequence"/>
</dbReference>
<dbReference type="Gene3D" id="3.20.180.20">
    <property type="entry name" value="Dynein heavy chain, N-terminal domain 2"/>
    <property type="match status" value="1"/>
</dbReference>
<dbReference type="GO" id="GO:0051959">
    <property type="term" value="F:dynein light intermediate chain binding"/>
    <property type="evidence" value="ECO:0007669"/>
    <property type="project" value="InterPro"/>
</dbReference>
<keyword evidence="8" id="KW-0547">Nucleotide-binding</keyword>
<dbReference type="Gene3D" id="3.40.50.300">
    <property type="entry name" value="P-loop containing nucleotide triphosphate hydrolases"/>
    <property type="match status" value="5"/>
</dbReference>
<dbReference type="PANTHER" id="PTHR46532">
    <property type="entry name" value="MALE FERTILITY FACTOR KL5"/>
    <property type="match status" value="1"/>
</dbReference>
<evidence type="ECO:0000256" key="10">
    <source>
        <dbReference type="ARBA" id="ARBA00023017"/>
    </source>
</evidence>
<dbReference type="GO" id="GO:0072384">
    <property type="term" value="P:organelle transport along microtubule"/>
    <property type="evidence" value="ECO:0007669"/>
    <property type="project" value="UniProtKB-ARBA"/>
</dbReference>
<dbReference type="InterPro" id="IPR035706">
    <property type="entry name" value="AAA_9"/>
</dbReference>
<comment type="subcellular location">
    <subcellularLocation>
        <location evidence="1">Cytoplasm</location>
        <location evidence="1">Cytoskeleton</location>
    </subcellularLocation>
</comment>
<comment type="similarity">
    <text evidence="2">Belongs to the dynein heavy chain family.</text>
</comment>
<dbReference type="GO" id="GO:0008569">
    <property type="term" value="F:minus-end-directed microtubule motor activity"/>
    <property type="evidence" value="ECO:0007669"/>
    <property type="project" value="InterPro"/>
</dbReference>
<dbReference type="Gene3D" id="1.20.1270.280">
    <property type="match status" value="1"/>
</dbReference>
<dbReference type="GO" id="GO:0048731">
    <property type="term" value="P:system development"/>
    <property type="evidence" value="ECO:0007669"/>
    <property type="project" value="UniProtKB-ARBA"/>
</dbReference>
<dbReference type="FunFam" id="1.10.472.130:FF:000002">
    <property type="entry name" value="Cytoplasmic dynein heavy chain 1"/>
    <property type="match status" value="1"/>
</dbReference>
<keyword evidence="5" id="KW-0963">Cytoplasm</keyword>
<dbReference type="Pfam" id="PF12774">
    <property type="entry name" value="AAA_6"/>
    <property type="match status" value="1"/>
</dbReference>
<evidence type="ECO:0000256" key="1">
    <source>
        <dbReference type="ARBA" id="ARBA00004245"/>
    </source>
</evidence>
<dbReference type="InterPro" id="IPR004273">
    <property type="entry name" value="Dynein_heavy_D6_P-loop"/>
</dbReference>
<dbReference type="Gene3D" id="1.10.287.2620">
    <property type="match status" value="1"/>
</dbReference>
<dbReference type="Gene3D" id="1.10.8.1220">
    <property type="match status" value="1"/>
</dbReference>
<keyword evidence="11 15" id="KW-0175">Coiled coil</keyword>
<dbReference type="FunFam" id="1.10.287.2620:FF:000001">
    <property type="entry name" value="Cytoplasmic dynein heavy chain 1"/>
    <property type="match status" value="1"/>
</dbReference>
<feature type="domain" description="AAA+ ATPase" evidence="16">
    <location>
        <begin position="3022"/>
        <end position="3188"/>
    </location>
</feature>
<evidence type="ECO:0000313" key="17">
    <source>
        <dbReference type="EMBL" id="KAJ1984545.1"/>
    </source>
</evidence>
<dbReference type="GO" id="GO:0005874">
    <property type="term" value="C:microtubule"/>
    <property type="evidence" value="ECO:0007669"/>
    <property type="project" value="UniProtKB-KW"/>
</dbReference>
<proteinExistence type="inferred from homology"/>
<dbReference type="OrthoDB" id="447173at2759"/>
<keyword evidence="10" id="KW-0243">Dynein</keyword>
<accession>A0A9W8BA36</accession>
<dbReference type="FunFam" id="1.20.140.100:FF:000002">
    <property type="entry name" value="Cytoplasmic dynein heavy chain 1"/>
    <property type="match status" value="1"/>
</dbReference>
<dbReference type="Gene3D" id="1.20.920.30">
    <property type="match status" value="1"/>
</dbReference>
<feature type="domain" description="AAA+ ATPase" evidence="16">
    <location>
        <begin position="1999"/>
        <end position="2137"/>
    </location>
</feature>
<evidence type="ECO:0000256" key="8">
    <source>
        <dbReference type="ARBA" id="ARBA00022741"/>
    </source>
</evidence>
<dbReference type="FunFam" id="3.40.50.300:FF:000517">
    <property type="entry name" value="Cytoplasmic dynein heavy chain 1"/>
    <property type="match status" value="1"/>
</dbReference>